<feature type="region of interest" description="Disordered" evidence="1">
    <location>
        <begin position="548"/>
        <end position="652"/>
    </location>
</feature>
<evidence type="ECO:0000313" key="2">
    <source>
        <dbReference type="EMBL" id="JAP63046.1"/>
    </source>
</evidence>
<feature type="compositionally biased region" description="Low complexity" evidence="1">
    <location>
        <begin position="1005"/>
        <end position="1018"/>
    </location>
</feature>
<feature type="compositionally biased region" description="Polar residues" evidence="1">
    <location>
        <begin position="1041"/>
        <end position="1060"/>
    </location>
</feature>
<feature type="compositionally biased region" description="Basic and acidic residues" evidence="1">
    <location>
        <begin position="626"/>
        <end position="635"/>
    </location>
</feature>
<accession>A0A0V0JBR2</accession>
<feature type="region of interest" description="Disordered" evidence="1">
    <location>
        <begin position="171"/>
        <end position="190"/>
    </location>
</feature>
<sequence>MDHKHPSPVASPQASGCFASPTVVGNFLDFMLPKAQSTAIKSVNQKSSSPLCGAATYTVITNQSLSVHGKDLSVQRLSSPAASGGDESMQLLNLENLSACLLEYSTSSGAVEDQQLQQKLANSIPPEASADHGGNGKGISLEEQEAVEHAVHLNDEELRHLEEAFEDFSQDTTAATCQPPSSKNVQSADTCGLLRSPPSVATPVFDSPDATMASSIPSLNESSSSKQSVVDAETRCCVLSEINANVPNSPSCPKSYKENQPSLPTTAKFLSEEEEDRENQPPNTTSSKPVRIPEAQEDSFSPNLSDPIYRRQLSTILECQSKESLLAVKSSSSNPPDASETVQRSAVFNNDFPDANTTSSSLPTEALAPADLPLLSLPRTPRLPRGVISAARLAYWPVSPPSAEDLQVNLSAPEVLIVSPSAALPLTTQVTVSCRRPLGEITLDGLAVHVSLKPAEAHFNLPIRLPSALQPDSLCLLPSRLSTPLTFHAQLAIESDGASTVPKEGFACDLLVTAHVYSTAKPVRSLSSTSKCVRLRCEGLQKVNRAGDIEETETVTTASVCTEDEMPAAPPEDNDSTADPEPSAATPHYSDLSPPGVASAPVTPEVGVIADDSSAARMEEPSTDEAPIRAVDKNPRLLSSSQPPPSLGKRSDTTASLFATTKCLFWPASSYDSSRSQYLILKHKFPGVVRIRLEITSGSDVFMLLNDRGLPSKGGRLIELPAELQCTIGVVYSPLPGQQWHFGELQLRVDTPSRVHSKVRLIGYAESSKIDIYCCKRVDENTFWSVAFPCHPPRMDLPSPGDHRSSGSVIATEPAWVTRVVVSNWGQRTAWVLVRYSPWKEETVKSTAAAATDVTTELQAPRLTVKPDRFFLAPNQIVDVHITITGEPIVARVLFYHGDEVIRQQFCESYRSDAGRKRCSDASRADTSGSRLHTFDLIDIATGEGEKENSFLTAEVSTAPIASVRPELWRQWLHTELKETPPLTLMVRCVESPKQSNSTEVFGMSQPSPQTRPTSSPSVGYTSPVSTLSTGLRQLDRCRPSSATNVNSAAAQTLSRSESPPATAAVLPLKPLGRPHVPVLLRIIGSPATFTKSDSSCKVSLLNLSHVNPLVIRLGQLVSPFFLIKPSARKFKLRPRHSVDVIIKFRPLCKGYFSRSLLVEWAECTASSNTQLPIPFSVAYICVSGRT</sequence>
<feature type="region of interest" description="Disordered" evidence="1">
    <location>
        <begin position="1040"/>
        <end position="1062"/>
    </location>
</feature>
<gene>
    <name evidence="2" type="ORF">TR168263</name>
</gene>
<dbReference type="EMBL" id="GEEE01000179">
    <property type="protein sequence ID" value="JAP63046.1"/>
    <property type="molecule type" value="Transcribed_RNA"/>
</dbReference>
<feature type="compositionally biased region" description="Acidic residues" evidence="1">
    <location>
        <begin position="562"/>
        <end position="578"/>
    </location>
</feature>
<feature type="compositionally biased region" description="Low complexity" evidence="1">
    <location>
        <begin position="214"/>
        <end position="225"/>
    </location>
</feature>
<evidence type="ECO:0000256" key="1">
    <source>
        <dbReference type="SAM" id="MobiDB-lite"/>
    </source>
</evidence>
<feature type="region of interest" description="Disordered" evidence="1">
    <location>
        <begin position="996"/>
        <end position="1026"/>
    </location>
</feature>
<feature type="region of interest" description="Disordered" evidence="1">
    <location>
        <begin position="199"/>
        <end position="227"/>
    </location>
</feature>
<proteinExistence type="predicted"/>
<feature type="region of interest" description="Disordered" evidence="1">
    <location>
        <begin position="270"/>
        <end position="306"/>
    </location>
</feature>
<protein>
    <recommendedName>
        <fullName evidence="3">Centrosomal protein of 192 kDa</fullName>
    </recommendedName>
</protein>
<dbReference type="AlphaFoldDB" id="A0A0V0JBR2"/>
<name>A0A0V0JBR2_SCHSO</name>
<reference evidence="2" key="1">
    <citation type="submission" date="2016-01" db="EMBL/GenBank/DDBJ databases">
        <title>Reference transcriptome for the parasite Schistocephalus solidus: insights into the molecular evolution of parasitism.</title>
        <authorList>
            <person name="Hebert F.O."/>
            <person name="Grambauer S."/>
            <person name="Barber I."/>
            <person name="Landry C.R."/>
            <person name="Aubin-Horth N."/>
        </authorList>
    </citation>
    <scope>NUCLEOTIDE SEQUENCE</scope>
</reference>
<feature type="compositionally biased region" description="Polar residues" evidence="1">
    <location>
        <begin position="171"/>
        <end position="189"/>
    </location>
</feature>
<organism evidence="2">
    <name type="scientific">Schistocephalus solidus</name>
    <name type="common">Tapeworm</name>
    <dbReference type="NCBI Taxonomy" id="70667"/>
    <lineage>
        <taxon>Eukaryota</taxon>
        <taxon>Metazoa</taxon>
        <taxon>Spiralia</taxon>
        <taxon>Lophotrochozoa</taxon>
        <taxon>Platyhelminthes</taxon>
        <taxon>Cestoda</taxon>
        <taxon>Eucestoda</taxon>
        <taxon>Diphyllobothriidea</taxon>
        <taxon>Diphyllobothriidae</taxon>
        <taxon>Schistocephalus</taxon>
    </lineage>
</organism>
<evidence type="ECO:0008006" key="3">
    <source>
        <dbReference type="Google" id="ProtNLM"/>
    </source>
</evidence>